<accession>A0A084ATB0</accession>
<dbReference type="Proteomes" id="UP000028045">
    <property type="component" value="Unassembled WGS sequence"/>
</dbReference>
<dbReference type="EMBL" id="KL648573">
    <property type="protein sequence ID" value="KEY68539.1"/>
    <property type="molecule type" value="Genomic_DNA"/>
</dbReference>
<proteinExistence type="predicted"/>
<dbReference type="HOGENOM" id="CLU_678219_0_0_1"/>
<keyword evidence="3" id="KW-1185">Reference proteome</keyword>
<organism evidence="2 3">
    <name type="scientific">Stachybotrys chartarum (strain CBS 109288 / IBT 7711)</name>
    <name type="common">Toxic black mold</name>
    <name type="synonym">Stilbospora chartarum</name>
    <dbReference type="NCBI Taxonomy" id="1280523"/>
    <lineage>
        <taxon>Eukaryota</taxon>
        <taxon>Fungi</taxon>
        <taxon>Dikarya</taxon>
        <taxon>Ascomycota</taxon>
        <taxon>Pezizomycotina</taxon>
        <taxon>Sordariomycetes</taxon>
        <taxon>Hypocreomycetidae</taxon>
        <taxon>Hypocreales</taxon>
        <taxon>Stachybotryaceae</taxon>
        <taxon>Stachybotrys</taxon>
    </lineage>
</organism>
<evidence type="ECO:0000313" key="2">
    <source>
        <dbReference type="EMBL" id="KEY68539.1"/>
    </source>
</evidence>
<name>A0A084ATB0_STACB</name>
<evidence type="ECO:0000313" key="3">
    <source>
        <dbReference type="Proteomes" id="UP000028045"/>
    </source>
</evidence>
<evidence type="ECO:0008006" key="4">
    <source>
        <dbReference type="Google" id="ProtNLM"/>
    </source>
</evidence>
<dbReference type="AlphaFoldDB" id="A0A084ATB0"/>
<protein>
    <recommendedName>
        <fullName evidence="4">Fungal N-terminal domain-containing protein</fullName>
    </recommendedName>
</protein>
<feature type="compositionally biased region" description="Polar residues" evidence="1">
    <location>
        <begin position="233"/>
        <end position="248"/>
    </location>
</feature>
<evidence type="ECO:0000256" key="1">
    <source>
        <dbReference type="SAM" id="MobiDB-lite"/>
    </source>
</evidence>
<sequence length="406" mass="43838">MAEPISLTASIVTVAALAATSAKVGQSLIRTAKGMKVIGNEIAFVARQLSTSGMALHIALKTIQQTEFSEYQSNLIIASKRLQFSLKIYEKMIEEYLQRKPFERGEIGITTSTAVASGYMNALLDLSRSMRCKGEIPEHSSKLVSTPDISASSSLDTVHPLVHQSTKDGVPGAVGNETSGVYFNGDMMVDLFDSPRPDTTHSTKASSHGLAVDFDIPPAAIQLPLPDPHPKQVTGNTAAVTPKKSSNGVAQALQPTISHRSSSDFISVHASGSVLQADFSNAEAVSLYHQTSGKSDFVNPVIGRVSESCRKNVISRQLAHQLAIDVNDLEDGDPSSLKIVGERAFPIVGKTGPVCLRRDAHMSQKGVNLVFYVCETLEQSMILGRPFIERQKHYWGAQEIQGHLEE</sequence>
<gene>
    <name evidence="2" type="ORF">S7711_11319</name>
</gene>
<reference evidence="2 3" key="1">
    <citation type="journal article" date="2014" name="BMC Genomics">
        <title>Comparative genome sequencing reveals chemotype-specific gene clusters in the toxigenic black mold Stachybotrys.</title>
        <authorList>
            <person name="Semeiks J."/>
            <person name="Borek D."/>
            <person name="Otwinowski Z."/>
            <person name="Grishin N.V."/>
        </authorList>
    </citation>
    <scope>NUCLEOTIDE SEQUENCE [LARGE SCALE GENOMIC DNA]</scope>
    <source>
        <strain evidence="3">CBS 109288 / IBT 7711</strain>
    </source>
</reference>
<feature type="region of interest" description="Disordered" evidence="1">
    <location>
        <begin position="223"/>
        <end position="248"/>
    </location>
</feature>